<keyword evidence="4 5" id="KW-1015">Disulfide bond</keyword>
<comment type="caution">
    <text evidence="5">Lacks conserved residue(s) required for the propagation of feature annotation.</text>
</comment>
<feature type="domain" description="Sushi" evidence="6">
    <location>
        <begin position="570"/>
        <end position="627"/>
    </location>
</feature>
<dbReference type="CDD" id="cd00033">
    <property type="entry name" value="CCP"/>
    <property type="match status" value="10"/>
</dbReference>
<keyword evidence="1 5" id="KW-0768">Sushi</keyword>
<dbReference type="OrthoDB" id="8961654at2759"/>
<feature type="non-terminal residue" evidence="7">
    <location>
        <position position="672"/>
    </location>
</feature>
<dbReference type="EMBL" id="VWPX01002542">
    <property type="protein sequence ID" value="NWI09471.1"/>
    <property type="molecule type" value="Genomic_DNA"/>
</dbReference>
<keyword evidence="3" id="KW-0677">Repeat</keyword>
<feature type="domain" description="Sushi" evidence="6">
    <location>
        <begin position="511"/>
        <end position="569"/>
    </location>
</feature>
<dbReference type="AlphaFoldDB" id="A0A7K4JZJ9"/>
<dbReference type="Gene3D" id="1.20.5.3730">
    <property type="match status" value="1"/>
</dbReference>
<dbReference type="Gene3D" id="2.10.70.10">
    <property type="entry name" value="Complement Module, domain 1"/>
    <property type="match status" value="10"/>
</dbReference>
<dbReference type="InterPro" id="IPR051277">
    <property type="entry name" value="SEZ6_CSMD_C4BPB_Regulators"/>
</dbReference>
<name>A0A7K4JZJ9_9AVES</name>
<dbReference type="Proteomes" id="UP000545332">
    <property type="component" value="Unassembled WGS sequence"/>
</dbReference>
<keyword evidence="8" id="KW-1185">Reference proteome</keyword>
<dbReference type="FunFam" id="2.10.70.10:FF:000014">
    <property type="entry name" value="Membrane cofactor protein"/>
    <property type="match status" value="3"/>
</dbReference>
<comment type="caution">
    <text evidence="7">The sequence shown here is derived from an EMBL/GenBank/DDBJ whole genome shotgun (WGS) entry which is preliminary data.</text>
</comment>
<evidence type="ECO:0000256" key="1">
    <source>
        <dbReference type="ARBA" id="ARBA00022659"/>
    </source>
</evidence>
<feature type="non-terminal residue" evidence="7">
    <location>
        <position position="1"/>
    </location>
</feature>
<accession>A0A7K4JZJ9</accession>
<evidence type="ECO:0000313" key="7">
    <source>
        <dbReference type="EMBL" id="NWI09471.1"/>
    </source>
</evidence>
<evidence type="ECO:0000256" key="3">
    <source>
        <dbReference type="ARBA" id="ARBA00022737"/>
    </source>
</evidence>
<dbReference type="Pfam" id="PF00084">
    <property type="entry name" value="Sushi"/>
    <property type="match status" value="10"/>
</dbReference>
<dbReference type="PROSITE" id="PS50923">
    <property type="entry name" value="SUSHI"/>
    <property type="match status" value="10"/>
</dbReference>
<feature type="domain" description="Sushi" evidence="6">
    <location>
        <begin position="63"/>
        <end position="124"/>
    </location>
</feature>
<evidence type="ECO:0000259" key="6">
    <source>
        <dbReference type="PROSITE" id="PS50923"/>
    </source>
</evidence>
<dbReference type="SMART" id="SM00032">
    <property type="entry name" value="CCP"/>
    <property type="match status" value="10"/>
</dbReference>
<feature type="domain" description="Sushi" evidence="6">
    <location>
        <begin position="196"/>
        <end position="255"/>
    </location>
</feature>
<feature type="domain" description="Sushi" evidence="6">
    <location>
        <begin position="125"/>
        <end position="195"/>
    </location>
</feature>
<evidence type="ECO:0000256" key="5">
    <source>
        <dbReference type="PROSITE-ProRule" id="PRU00302"/>
    </source>
</evidence>
<dbReference type="InterPro" id="IPR035976">
    <property type="entry name" value="Sushi/SCR/CCP_sf"/>
</dbReference>
<feature type="domain" description="Sushi" evidence="6">
    <location>
        <begin position="387"/>
        <end position="445"/>
    </location>
</feature>
<keyword evidence="2" id="KW-0732">Signal</keyword>
<evidence type="ECO:0000256" key="4">
    <source>
        <dbReference type="ARBA" id="ARBA00023157"/>
    </source>
</evidence>
<dbReference type="PANTHER" id="PTHR45656:SF15">
    <property type="entry name" value="SUSHI DOMAIN-CONTAINING PROTEIN"/>
    <property type="match status" value="1"/>
</dbReference>
<reference evidence="7 8" key="1">
    <citation type="submission" date="2019-09" db="EMBL/GenBank/DDBJ databases">
        <title>Bird 10,000 Genomes (B10K) Project - Family phase.</title>
        <authorList>
            <person name="Zhang G."/>
        </authorList>
    </citation>
    <scope>NUCLEOTIDE SEQUENCE [LARGE SCALE GENOMIC DNA]</scope>
    <source>
        <strain evidence="7">B10K-MSB-42743</strain>
        <tissue evidence="7">Heart</tissue>
    </source>
</reference>
<feature type="domain" description="Sushi" evidence="6">
    <location>
        <begin position="1"/>
        <end position="62"/>
    </location>
</feature>
<feature type="disulfide bond" evidence="5">
    <location>
        <begin position="448"/>
        <end position="491"/>
    </location>
</feature>
<sequence length="672" mass="75119">CEPPPRFPSAELKETYRHIANFSDGSEVEYICRPGYMKNLRVKSSLVCKNNKWRGPDDICIPKLCRYPREPANGRILLGEKFSFGSTATFICDPGHRLVGNSKIQCVIRNGVVTWDREVPFCEPIPCPPPPDIANGEYSGTIRGEFSYGTTVTYHCNSVRRGETPFSLIGDASIHCTTTDDLNGVWSKPAPECKVVRCERPNIANGILLSSYRPEYTYKDTVMFDCDLRYTMNGSDTSTCTENSVWEPPPPVCQRSSCDDPPDVYNAVKTHVVGNLFPVKTVITYECNVGHEYSPGENTWNIECLPDLTWTEVSHSCERIRCPAPNVKYGKHMHVWSYKENNYEYGDRVRITCNDGYTFKDHVSEVVLECTTSGAWDSQEPECVPELHCPEPVISHGRASHKSREVYTPRTQVTLTCDSGYVLLGQASVECQADRSWAPQLPLCEKVCGPPPKISHGQHSDLRTQHFFYGSKVTYSCAEGLSLVGESSLYCTSIDGENLTWSGPAPECKVVRCPKPVIAHGGMSQPWHTFPYGAAVQFSCDEGYVLHGSNRSECGGDSAWHPPLPTCQPVQCHVPVRDDLMTHTYRTRYEVNETLTFSCRSAGSKTIFSKTTCSADGKWVPSPKCAPIQQGICEEFLQTNQILPCGASLEEVKTVLEIRKLYLEIQKLEKEL</sequence>
<proteinExistence type="predicted"/>
<dbReference type="PANTHER" id="PTHR45656">
    <property type="entry name" value="PROTEIN CBR-CLEC-78"/>
    <property type="match status" value="1"/>
</dbReference>
<feature type="disulfide bond" evidence="5">
    <location>
        <begin position="226"/>
        <end position="253"/>
    </location>
</feature>
<evidence type="ECO:0000313" key="8">
    <source>
        <dbReference type="Proteomes" id="UP000545332"/>
    </source>
</evidence>
<dbReference type="SUPFAM" id="SSF57535">
    <property type="entry name" value="Complement control module/SCR domain"/>
    <property type="match status" value="10"/>
</dbReference>
<feature type="domain" description="Sushi" evidence="6">
    <location>
        <begin position="320"/>
        <end position="385"/>
    </location>
</feature>
<feature type="disulfide bond" evidence="5">
    <location>
        <begin position="417"/>
        <end position="444"/>
    </location>
</feature>
<organism evidence="7 8">
    <name type="scientific">Crypturellus soui</name>
    <dbReference type="NCBI Taxonomy" id="458187"/>
    <lineage>
        <taxon>Eukaryota</taxon>
        <taxon>Metazoa</taxon>
        <taxon>Chordata</taxon>
        <taxon>Craniata</taxon>
        <taxon>Vertebrata</taxon>
        <taxon>Euteleostomi</taxon>
        <taxon>Archelosauria</taxon>
        <taxon>Archosauria</taxon>
        <taxon>Dinosauria</taxon>
        <taxon>Saurischia</taxon>
        <taxon>Theropoda</taxon>
        <taxon>Coelurosauria</taxon>
        <taxon>Aves</taxon>
        <taxon>Palaeognathae</taxon>
        <taxon>Tinamiformes</taxon>
        <taxon>Tinamidae</taxon>
        <taxon>Crypturellus</taxon>
    </lineage>
</organism>
<feature type="domain" description="Sushi" evidence="6">
    <location>
        <begin position="256"/>
        <end position="319"/>
    </location>
</feature>
<evidence type="ECO:0000256" key="2">
    <source>
        <dbReference type="ARBA" id="ARBA00022729"/>
    </source>
</evidence>
<protein>
    <submittedName>
        <fullName evidence="7">CR2 protein</fullName>
    </submittedName>
</protein>
<gene>
    <name evidence="7" type="primary">Cr2_0</name>
    <name evidence="7" type="ORF">CRYSOU_R09828</name>
</gene>
<feature type="disulfide bond" evidence="5">
    <location>
        <begin position="540"/>
        <end position="567"/>
    </location>
</feature>
<dbReference type="InterPro" id="IPR000436">
    <property type="entry name" value="Sushi_SCR_CCP_dom"/>
</dbReference>
<feature type="domain" description="Sushi" evidence="6">
    <location>
        <begin position="446"/>
        <end position="510"/>
    </location>
</feature>